<protein>
    <submittedName>
        <fullName evidence="1">Uncharacterized protein</fullName>
    </submittedName>
</protein>
<evidence type="ECO:0000313" key="1">
    <source>
        <dbReference type="EMBL" id="NGY07058.1"/>
    </source>
</evidence>
<proteinExistence type="predicted"/>
<accession>A0A6M2BX30</accession>
<comment type="caution">
    <text evidence="1">The sequence shown here is derived from an EMBL/GenBank/DDBJ whole genome shotgun (WGS) entry which is preliminary data.</text>
</comment>
<sequence>MTIQTLSREEVASVSGADSNRTLPLITPLVSSNIAQAFVGAGFTALGNVFKNQFLSGLVEVGGGSLSKLLASINHRH</sequence>
<dbReference type="Proteomes" id="UP000472676">
    <property type="component" value="Unassembled WGS sequence"/>
</dbReference>
<gene>
    <name evidence="1" type="ORF">G7Y85_19970</name>
</gene>
<reference evidence="1 2" key="1">
    <citation type="journal article" date="2014" name="Int. J. Syst. Evol. Microbiol.">
        <title>Solimonas terrae sp. nov., isolated from soil.</title>
        <authorList>
            <person name="Kim S.J."/>
            <person name="Moon J.Y."/>
            <person name="Weon H.Y."/>
            <person name="Ahn J.H."/>
            <person name="Chen W.M."/>
            <person name="Kwon S.W."/>
        </authorList>
    </citation>
    <scope>NUCLEOTIDE SEQUENCE [LARGE SCALE GENOMIC DNA]</scope>
    <source>
        <strain evidence="1 2">KIS83-12</strain>
    </source>
</reference>
<keyword evidence="2" id="KW-1185">Reference proteome</keyword>
<organism evidence="1 2">
    <name type="scientific">Solimonas terrae</name>
    <dbReference type="NCBI Taxonomy" id="1396819"/>
    <lineage>
        <taxon>Bacteria</taxon>
        <taxon>Pseudomonadati</taxon>
        <taxon>Pseudomonadota</taxon>
        <taxon>Gammaproteobacteria</taxon>
        <taxon>Nevskiales</taxon>
        <taxon>Nevskiaceae</taxon>
        <taxon>Solimonas</taxon>
    </lineage>
</organism>
<name>A0A6M2BX30_9GAMM</name>
<dbReference type="RefSeq" id="WP_166261781.1">
    <property type="nucleotide sequence ID" value="NZ_JAAMOW010000015.1"/>
</dbReference>
<evidence type="ECO:0000313" key="2">
    <source>
        <dbReference type="Proteomes" id="UP000472676"/>
    </source>
</evidence>
<dbReference type="AlphaFoldDB" id="A0A6M2BX30"/>
<dbReference type="EMBL" id="JAAMOW010000015">
    <property type="protein sequence ID" value="NGY07058.1"/>
    <property type="molecule type" value="Genomic_DNA"/>
</dbReference>